<dbReference type="PANTHER" id="PTHR47584:SF17">
    <property type="entry name" value="MYB_SANT-LIKE DNA-BINDING DOMAIN PROTEIN"/>
    <property type="match status" value="1"/>
</dbReference>
<dbReference type="EMBL" id="QPKB01000003">
    <property type="protein sequence ID" value="RWR80015.1"/>
    <property type="molecule type" value="Genomic_DNA"/>
</dbReference>
<gene>
    <name evidence="2" type="ORF">CKAN_00862000</name>
</gene>
<sequence>MEQDRWTKYLKTHKDAKVFKSKPLPFPEEMAALFDGTSARGDDKWAPTMDGVPEDITTDVDSKDSAASENASDAMMGNIRRKRPRPPKKQLVASNDAINACIIDLAASVKASTQVATPSVQSEGPTIDDCIDVLHAMPEISEASPLYLIALTCFMVKDKRTIWMRFRTDEGKIAWLKHQLQLEKGNASGSDSGL</sequence>
<evidence type="ECO:0000313" key="2">
    <source>
        <dbReference type="EMBL" id="RWR80015.1"/>
    </source>
</evidence>
<feature type="compositionally biased region" description="Basic residues" evidence="1">
    <location>
        <begin position="79"/>
        <end position="88"/>
    </location>
</feature>
<feature type="region of interest" description="Disordered" evidence="1">
    <location>
        <begin position="38"/>
        <end position="88"/>
    </location>
</feature>
<organism evidence="2 3">
    <name type="scientific">Cinnamomum micranthum f. kanehirae</name>
    <dbReference type="NCBI Taxonomy" id="337451"/>
    <lineage>
        <taxon>Eukaryota</taxon>
        <taxon>Viridiplantae</taxon>
        <taxon>Streptophyta</taxon>
        <taxon>Embryophyta</taxon>
        <taxon>Tracheophyta</taxon>
        <taxon>Spermatophyta</taxon>
        <taxon>Magnoliopsida</taxon>
        <taxon>Magnoliidae</taxon>
        <taxon>Laurales</taxon>
        <taxon>Lauraceae</taxon>
        <taxon>Cinnamomum</taxon>
    </lineage>
</organism>
<protein>
    <submittedName>
        <fullName evidence="2">Uncharacterized protein</fullName>
    </submittedName>
</protein>
<proteinExistence type="predicted"/>
<comment type="caution">
    <text evidence="2">The sequence shown here is derived from an EMBL/GenBank/DDBJ whole genome shotgun (WGS) entry which is preliminary data.</text>
</comment>
<evidence type="ECO:0000313" key="3">
    <source>
        <dbReference type="Proteomes" id="UP000283530"/>
    </source>
</evidence>
<reference evidence="2 3" key="1">
    <citation type="journal article" date="2019" name="Nat. Plants">
        <title>Stout camphor tree genome fills gaps in understanding of flowering plant genome evolution.</title>
        <authorList>
            <person name="Chaw S.M."/>
            <person name="Liu Y.C."/>
            <person name="Wu Y.W."/>
            <person name="Wang H.Y."/>
            <person name="Lin C.I."/>
            <person name="Wu C.S."/>
            <person name="Ke H.M."/>
            <person name="Chang L.Y."/>
            <person name="Hsu C.Y."/>
            <person name="Yang H.T."/>
            <person name="Sudianto E."/>
            <person name="Hsu M.H."/>
            <person name="Wu K.P."/>
            <person name="Wang L.N."/>
            <person name="Leebens-Mack J.H."/>
            <person name="Tsai I.J."/>
        </authorList>
    </citation>
    <scope>NUCLEOTIDE SEQUENCE [LARGE SCALE GENOMIC DNA]</scope>
    <source>
        <strain evidence="3">cv. Chaw 1501</strain>
        <tissue evidence="2">Young leaves</tissue>
    </source>
</reference>
<dbReference type="AlphaFoldDB" id="A0A443NN86"/>
<keyword evidence="3" id="KW-1185">Reference proteome</keyword>
<evidence type="ECO:0000256" key="1">
    <source>
        <dbReference type="SAM" id="MobiDB-lite"/>
    </source>
</evidence>
<dbReference type="Proteomes" id="UP000283530">
    <property type="component" value="Unassembled WGS sequence"/>
</dbReference>
<dbReference type="InterPro" id="IPR045026">
    <property type="entry name" value="LIMYB"/>
</dbReference>
<dbReference type="PANTHER" id="PTHR47584">
    <property type="match status" value="1"/>
</dbReference>
<accession>A0A443NN86</accession>
<name>A0A443NN86_9MAGN</name>